<feature type="region of interest" description="Disordered" evidence="1">
    <location>
        <begin position="57"/>
        <end position="90"/>
    </location>
</feature>
<dbReference type="RefSeq" id="WP_207447335.1">
    <property type="nucleotide sequence ID" value="NZ_CP061091.1"/>
</dbReference>
<name>A0ABS3KCP1_9PROT</name>
<reference evidence="4 5" key="1">
    <citation type="submission" date="2020-09" db="EMBL/GenBank/DDBJ databases">
        <title>Roseomonas.</title>
        <authorList>
            <person name="Zhu W."/>
        </authorList>
    </citation>
    <scope>NUCLEOTIDE SEQUENCE [LARGE SCALE GENOMIC DNA]</scope>
    <source>
        <strain evidence="4 5">1311</strain>
    </source>
</reference>
<comment type="caution">
    <text evidence="4">The sequence shown here is derived from an EMBL/GenBank/DDBJ whole genome shotgun (WGS) entry which is preliminary data.</text>
</comment>
<evidence type="ECO:0000313" key="5">
    <source>
        <dbReference type="Proteomes" id="UP001518990"/>
    </source>
</evidence>
<feature type="domain" description="DUF4189" evidence="3">
    <location>
        <begin position="97"/>
        <end position="196"/>
    </location>
</feature>
<feature type="chain" id="PRO_5045638675" evidence="2">
    <location>
        <begin position="16"/>
        <end position="198"/>
    </location>
</feature>
<evidence type="ECO:0000259" key="3">
    <source>
        <dbReference type="Pfam" id="PF13827"/>
    </source>
</evidence>
<sequence>MSLGLFLLASPPAGAAPAPPDSQHCQRQCGAVLPRRADHPREVQICLMRCQALEQSQAVTRKPQPRRPQASQPAGKPEEPGGAGHGAIYLAPAPLPDAGMSAGMADRNLAHAMAEQQCMARQGAPCRLALEFSDRCGAVAQGVVSKAMVLTADPSTFTVMAATAGAGATRAQAERSALSACRQRFRGTCRIARSLCAG</sequence>
<dbReference type="Proteomes" id="UP001518990">
    <property type="component" value="Unassembled WGS sequence"/>
</dbReference>
<evidence type="ECO:0000256" key="1">
    <source>
        <dbReference type="SAM" id="MobiDB-lite"/>
    </source>
</evidence>
<evidence type="ECO:0000256" key="2">
    <source>
        <dbReference type="SAM" id="SignalP"/>
    </source>
</evidence>
<feature type="signal peptide" evidence="2">
    <location>
        <begin position="1"/>
        <end position="15"/>
    </location>
</feature>
<proteinExistence type="predicted"/>
<keyword evidence="2" id="KW-0732">Signal</keyword>
<accession>A0ABS3KCP1</accession>
<organism evidence="4 5">
    <name type="scientific">Roseomonas marmotae</name>
    <dbReference type="NCBI Taxonomy" id="2768161"/>
    <lineage>
        <taxon>Bacteria</taxon>
        <taxon>Pseudomonadati</taxon>
        <taxon>Pseudomonadota</taxon>
        <taxon>Alphaproteobacteria</taxon>
        <taxon>Acetobacterales</taxon>
        <taxon>Roseomonadaceae</taxon>
        <taxon>Roseomonas</taxon>
    </lineage>
</organism>
<protein>
    <submittedName>
        <fullName evidence="4">DUF4189 domain-containing protein</fullName>
    </submittedName>
</protein>
<gene>
    <name evidence="4" type="ORF">IAI60_11525</name>
</gene>
<dbReference type="InterPro" id="IPR025240">
    <property type="entry name" value="DUF4189"/>
</dbReference>
<keyword evidence="5" id="KW-1185">Reference proteome</keyword>
<dbReference type="EMBL" id="JACTNF010000010">
    <property type="protein sequence ID" value="MBO1075238.1"/>
    <property type="molecule type" value="Genomic_DNA"/>
</dbReference>
<evidence type="ECO:0000313" key="4">
    <source>
        <dbReference type="EMBL" id="MBO1075238.1"/>
    </source>
</evidence>
<dbReference type="Pfam" id="PF13827">
    <property type="entry name" value="DUF4189"/>
    <property type="match status" value="1"/>
</dbReference>